<organism evidence="13 14">
    <name type="scientific">Sulfidibacter corallicola</name>
    <dbReference type="NCBI Taxonomy" id="2818388"/>
    <lineage>
        <taxon>Bacteria</taxon>
        <taxon>Pseudomonadati</taxon>
        <taxon>Acidobacteriota</taxon>
        <taxon>Holophagae</taxon>
        <taxon>Acanthopleuribacterales</taxon>
        <taxon>Acanthopleuribacteraceae</taxon>
        <taxon>Sulfidibacter</taxon>
    </lineage>
</organism>
<keyword evidence="3 8" id="KW-1134">Transmembrane beta strand</keyword>
<dbReference type="AlphaFoldDB" id="A0A8A4TRA4"/>
<reference evidence="13" key="1">
    <citation type="submission" date="2021-03" db="EMBL/GenBank/DDBJ databases">
        <title>Acanthopleuribacteraceae sp. M133.</title>
        <authorList>
            <person name="Wang G."/>
        </authorList>
    </citation>
    <scope>NUCLEOTIDE SEQUENCE</scope>
    <source>
        <strain evidence="13">M133</strain>
    </source>
</reference>
<dbReference type="InterPro" id="IPR037066">
    <property type="entry name" value="Plug_dom_sf"/>
</dbReference>
<evidence type="ECO:0000256" key="1">
    <source>
        <dbReference type="ARBA" id="ARBA00004571"/>
    </source>
</evidence>
<evidence type="ECO:0000256" key="6">
    <source>
        <dbReference type="ARBA" id="ARBA00023136"/>
    </source>
</evidence>
<protein>
    <submittedName>
        <fullName evidence="13">TonB-dependent receptor</fullName>
    </submittedName>
</protein>
<keyword evidence="6 8" id="KW-0472">Membrane</keyword>
<keyword evidence="2 8" id="KW-0813">Transport</keyword>
<keyword evidence="5 9" id="KW-0798">TonB box</keyword>
<keyword evidence="13" id="KW-0675">Receptor</keyword>
<dbReference type="Proteomes" id="UP000663929">
    <property type="component" value="Chromosome"/>
</dbReference>
<evidence type="ECO:0000256" key="2">
    <source>
        <dbReference type="ARBA" id="ARBA00022448"/>
    </source>
</evidence>
<dbReference type="InterPro" id="IPR012910">
    <property type="entry name" value="Plug_dom"/>
</dbReference>
<evidence type="ECO:0000256" key="7">
    <source>
        <dbReference type="ARBA" id="ARBA00023237"/>
    </source>
</evidence>
<evidence type="ECO:0000256" key="8">
    <source>
        <dbReference type="PROSITE-ProRule" id="PRU01360"/>
    </source>
</evidence>
<keyword evidence="14" id="KW-1185">Reference proteome</keyword>
<comment type="subcellular location">
    <subcellularLocation>
        <location evidence="1 8">Cell outer membrane</location>
        <topology evidence="1 8">Multi-pass membrane protein</topology>
    </subcellularLocation>
</comment>
<feature type="compositionally biased region" description="Acidic residues" evidence="10">
    <location>
        <begin position="277"/>
        <end position="332"/>
    </location>
</feature>
<evidence type="ECO:0000256" key="10">
    <source>
        <dbReference type="SAM" id="MobiDB-lite"/>
    </source>
</evidence>
<dbReference type="Pfam" id="PF00593">
    <property type="entry name" value="TonB_dep_Rec_b-barrel"/>
    <property type="match status" value="1"/>
</dbReference>
<evidence type="ECO:0000259" key="11">
    <source>
        <dbReference type="Pfam" id="PF00593"/>
    </source>
</evidence>
<name>A0A8A4TRA4_SULCO</name>
<dbReference type="RefSeq" id="WP_237381840.1">
    <property type="nucleotide sequence ID" value="NZ_CP071793.1"/>
</dbReference>
<dbReference type="PROSITE" id="PS52016">
    <property type="entry name" value="TONB_DEPENDENT_REC_3"/>
    <property type="match status" value="1"/>
</dbReference>
<evidence type="ECO:0000256" key="4">
    <source>
        <dbReference type="ARBA" id="ARBA00022692"/>
    </source>
</evidence>
<accession>A0A8A4TRA4</accession>
<feature type="region of interest" description="Disordered" evidence="10">
    <location>
        <begin position="271"/>
        <end position="333"/>
    </location>
</feature>
<evidence type="ECO:0000256" key="9">
    <source>
        <dbReference type="RuleBase" id="RU003357"/>
    </source>
</evidence>
<evidence type="ECO:0000256" key="5">
    <source>
        <dbReference type="ARBA" id="ARBA00023077"/>
    </source>
</evidence>
<dbReference type="InterPro" id="IPR039426">
    <property type="entry name" value="TonB-dep_rcpt-like"/>
</dbReference>
<feature type="domain" description="TonB-dependent receptor-like beta-barrel" evidence="11">
    <location>
        <begin position="285"/>
        <end position="716"/>
    </location>
</feature>
<dbReference type="Gene3D" id="2.170.130.10">
    <property type="entry name" value="TonB-dependent receptor, plug domain"/>
    <property type="match status" value="1"/>
</dbReference>
<sequence>MISTLATTAITLALTWLAWQPESDTDPVIEERMRVTYQREDFQDRSDAMAPTLVYDKTFFERFEPSSVGDILKRIPGITGSADAGEFEVPQLRGLEPRHTQILINGERLPGADNDRTVTIDRIPAELVERIEIQRAPDASTDAQGIGGTINIVLKETAAESGLELLTGARFYQADDKTRGQSAITWRGALGTARASVSASWLNRHNPKVQTTDLRDESGASIFKDERNVLDAKDLNIQTSLRWELAGGGAFELGGFLFDSDRTEREMATLTVLDFPDPPDGEDGEDDGSDDEGDGQDGEDGEGDGEDGEDEEGEDDDGGTEPPEDETIFDDTDDRRRNWRLRLGLELPIAGSGNLRLGLSHDDLEVDEHADIGSIAEEGRQVEEVETDRTRDHETRFRAASRWALANDHLLHVGLDLSEKRRKSRRRFFEFDEGASAELERGGVFAIEERRVDLFATDTWEPRKAHHVQFGLRLEHTRLDLPDAQTTRDRTELFPSIHYRHRVSPYTRIHFSAARTTTRPDFQNLQPFPQRDEPIEGFTTFGNPNLEAETALGLDAGITFRFAKFEGVVGGNLYFRDIRDHVEAVQREGRTLEMRNIGDGEAYGLELDLGLPLIFLGLPNVSFFANLALQHSEVVDPITGRERGFNLQADHVINTGFLHSFPQLGLTWGANWISQGDVEENLATEKTVISTGDALEVLVEYRWAERWSLRLTGRNLNDGANTVAFAEFDGLLTESDITESGFESERSGRSFFLVLRVQDPFSRKGRK</sequence>
<keyword evidence="7 8" id="KW-0998">Cell outer membrane</keyword>
<dbReference type="InterPro" id="IPR000531">
    <property type="entry name" value="Beta-barrel_TonB"/>
</dbReference>
<feature type="domain" description="TonB-dependent receptor plug" evidence="12">
    <location>
        <begin position="46"/>
        <end position="149"/>
    </location>
</feature>
<dbReference type="PANTHER" id="PTHR40980:SF4">
    <property type="entry name" value="TONB-DEPENDENT RECEPTOR-LIKE BETA-BARREL DOMAIN-CONTAINING PROTEIN"/>
    <property type="match status" value="1"/>
</dbReference>
<proteinExistence type="inferred from homology"/>
<dbReference type="GO" id="GO:0009279">
    <property type="term" value="C:cell outer membrane"/>
    <property type="evidence" value="ECO:0007669"/>
    <property type="project" value="UniProtKB-SubCell"/>
</dbReference>
<evidence type="ECO:0000259" key="12">
    <source>
        <dbReference type="Pfam" id="PF07715"/>
    </source>
</evidence>
<dbReference type="Gene3D" id="2.40.170.20">
    <property type="entry name" value="TonB-dependent receptor, beta-barrel domain"/>
    <property type="match status" value="1"/>
</dbReference>
<dbReference type="InterPro" id="IPR036942">
    <property type="entry name" value="Beta-barrel_TonB_sf"/>
</dbReference>
<dbReference type="PANTHER" id="PTHR40980">
    <property type="entry name" value="PLUG DOMAIN-CONTAINING PROTEIN"/>
    <property type="match status" value="1"/>
</dbReference>
<evidence type="ECO:0000256" key="3">
    <source>
        <dbReference type="ARBA" id="ARBA00022452"/>
    </source>
</evidence>
<evidence type="ECO:0000313" key="13">
    <source>
        <dbReference type="EMBL" id="QTD51714.1"/>
    </source>
</evidence>
<dbReference type="KEGG" id="scor:J3U87_04525"/>
<dbReference type="SUPFAM" id="SSF56935">
    <property type="entry name" value="Porins"/>
    <property type="match status" value="1"/>
</dbReference>
<comment type="similarity">
    <text evidence="8 9">Belongs to the TonB-dependent receptor family.</text>
</comment>
<dbReference type="Pfam" id="PF07715">
    <property type="entry name" value="Plug"/>
    <property type="match status" value="1"/>
</dbReference>
<dbReference type="EMBL" id="CP071793">
    <property type="protein sequence ID" value="QTD51714.1"/>
    <property type="molecule type" value="Genomic_DNA"/>
</dbReference>
<keyword evidence="4 8" id="KW-0812">Transmembrane</keyword>
<evidence type="ECO:0000313" key="14">
    <source>
        <dbReference type="Proteomes" id="UP000663929"/>
    </source>
</evidence>
<gene>
    <name evidence="13" type="ORF">J3U87_04525</name>
</gene>